<dbReference type="AlphaFoldDB" id="A0A0G4F2A5"/>
<evidence type="ECO:0000256" key="1">
    <source>
        <dbReference type="SAM" id="MobiDB-lite"/>
    </source>
</evidence>
<dbReference type="Proteomes" id="UP000041254">
    <property type="component" value="Unassembled WGS sequence"/>
</dbReference>
<evidence type="ECO:0000313" key="3">
    <source>
        <dbReference type="Proteomes" id="UP000041254"/>
    </source>
</evidence>
<dbReference type="EMBL" id="CDMY01000362">
    <property type="protein sequence ID" value="CEM05671.1"/>
    <property type="molecule type" value="Genomic_DNA"/>
</dbReference>
<sequence>MALTAICEMLKDKAVVERVLSRQKGAVPAAIGHLPPPRASALLHLTGLADLHERAQKLRQVARDRLQNTIPHSTFRLFKGLLPTAWDFQTARHFIFSWTRGMMERDRLHAAAQGGLDQHEQPSWPTERHPEEPQAATSTTTTRSYLSLSTFTPSSCLPSRSLIGRPVAGRRCSGW</sequence>
<evidence type="ECO:0000313" key="2">
    <source>
        <dbReference type="EMBL" id="CEM05671.1"/>
    </source>
</evidence>
<dbReference type="VEuPathDB" id="CryptoDB:Vbra_14287"/>
<dbReference type="InParanoid" id="A0A0G4F2A5"/>
<protein>
    <submittedName>
        <fullName evidence="2">Uncharacterized protein</fullName>
    </submittedName>
</protein>
<feature type="region of interest" description="Disordered" evidence="1">
    <location>
        <begin position="110"/>
        <end position="143"/>
    </location>
</feature>
<gene>
    <name evidence="2" type="ORF">Vbra_14287</name>
</gene>
<organism evidence="2 3">
    <name type="scientific">Vitrella brassicaformis (strain CCMP3155)</name>
    <dbReference type="NCBI Taxonomy" id="1169540"/>
    <lineage>
        <taxon>Eukaryota</taxon>
        <taxon>Sar</taxon>
        <taxon>Alveolata</taxon>
        <taxon>Colpodellida</taxon>
        <taxon>Vitrellaceae</taxon>
        <taxon>Vitrella</taxon>
    </lineage>
</organism>
<accession>A0A0G4F2A5</accession>
<proteinExistence type="predicted"/>
<name>A0A0G4F2A5_VITBC</name>
<keyword evidence="3" id="KW-1185">Reference proteome</keyword>
<reference evidence="2 3" key="1">
    <citation type="submission" date="2014-11" db="EMBL/GenBank/DDBJ databases">
        <authorList>
            <person name="Zhu J."/>
            <person name="Qi W."/>
            <person name="Song R."/>
        </authorList>
    </citation>
    <scope>NUCLEOTIDE SEQUENCE [LARGE SCALE GENOMIC DNA]</scope>
</reference>